<feature type="region of interest" description="Disordered" evidence="3">
    <location>
        <begin position="791"/>
        <end position="820"/>
    </location>
</feature>
<dbReference type="InterPro" id="IPR035979">
    <property type="entry name" value="RBD_domain_sf"/>
</dbReference>
<dbReference type="Gramene" id="OMO54858">
    <property type="protein sequence ID" value="OMO54858"/>
    <property type="gene ID" value="CCACVL1_27518"/>
</dbReference>
<evidence type="ECO:0000313" key="6">
    <source>
        <dbReference type="Proteomes" id="UP000188268"/>
    </source>
</evidence>
<dbReference type="InterPro" id="IPR012677">
    <property type="entry name" value="Nucleotide-bd_a/b_plait_sf"/>
</dbReference>
<feature type="domain" description="RRM" evidence="4">
    <location>
        <begin position="259"/>
        <end position="333"/>
    </location>
</feature>
<dbReference type="GO" id="GO:0003723">
    <property type="term" value="F:RNA binding"/>
    <property type="evidence" value="ECO:0007669"/>
    <property type="project" value="UniProtKB-UniRule"/>
</dbReference>
<accession>A0A1R3G9S6</accession>
<dbReference type="Proteomes" id="UP000188268">
    <property type="component" value="Unassembled WGS sequence"/>
</dbReference>
<dbReference type="CDD" id="cd12687">
    <property type="entry name" value="RRM1_PTBPH3"/>
    <property type="match status" value="1"/>
</dbReference>
<dbReference type="InterPro" id="IPR021790">
    <property type="entry name" value="PTBP1-like_RRM2"/>
</dbReference>
<dbReference type="Gene3D" id="3.40.50.10420">
    <property type="entry name" value="NagB/RpiA/CoA transferase-like"/>
    <property type="match status" value="1"/>
</dbReference>
<organism evidence="5 6">
    <name type="scientific">Corchorus capsularis</name>
    <name type="common">Jute</name>
    <dbReference type="NCBI Taxonomy" id="210143"/>
    <lineage>
        <taxon>Eukaryota</taxon>
        <taxon>Viridiplantae</taxon>
        <taxon>Streptophyta</taxon>
        <taxon>Embryophyta</taxon>
        <taxon>Tracheophyta</taxon>
        <taxon>Spermatophyta</taxon>
        <taxon>Magnoliopsida</taxon>
        <taxon>eudicotyledons</taxon>
        <taxon>Gunneridae</taxon>
        <taxon>Pentapetalae</taxon>
        <taxon>rosids</taxon>
        <taxon>malvids</taxon>
        <taxon>Malvales</taxon>
        <taxon>Malvaceae</taxon>
        <taxon>Grewioideae</taxon>
        <taxon>Apeibeae</taxon>
        <taxon>Corchorus</taxon>
    </lineage>
</organism>
<evidence type="ECO:0000256" key="3">
    <source>
        <dbReference type="SAM" id="MobiDB-lite"/>
    </source>
</evidence>
<dbReference type="Gene3D" id="3.30.70.330">
    <property type="match status" value="4"/>
</dbReference>
<dbReference type="CDD" id="cd12698">
    <property type="entry name" value="RRM3_PTBPH3"/>
    <property type="match status" value="1"/>
</dbReference>
<sequence length="820" mass="91189">MAEPSKVIHVRNVGHEISENDLLTLFQPFGVITKLVMLRAKNQALLQMQDVPSAINALQFYTNVQPTIRGRNVYVQFSSHQELTTMDQNAQGRGDESSLSSVSLGVCYWANSGCTAKSNSPGHNPSYAISYHCGSATPGFQALIQYQTRQSAVTARTSLQGRNIYDGCCQLDIQFSNLEELQVHYNNDRSRDFTNPNLPTEQKGRSSQQPGYGDVPGMFSPEAHGARAVGFPQMANAAAIAQAFGGGLPPGISGTNERCTLLVSNLNPDRIDEDKLFNLFSLYGNIVRIKLLRNKPDHALVQMGDGFQAELAVHFLKGAMLFGKRLEVNFSKHPNITQGADTHEYVNSNLNRFNRNAAKNYRYCCSPTKMIHLSTLPQDISEEEIVNHLAEHGTIVNTKLFEMNGKKQALIMFESEEEATEALVTKHASSLGGSIIRISFSQLQTIRENSQSGRNIGEKLLGTADDGFGSPFTCNRNYFLENQKLNRHYPSFSFRLQSRKNYTSDAKEFDESAFEAERLRLDAKARESMAEASKRVMEATAEEGKEDDPKAWKWVIRKRVWDFMESQNIAQNPRPVHHRIPNFVGAAAAAKNLSELQVFGMANCVKVNPDSPQKQVRFLTLSDGKKLLTPQPRLRTGFFSVLDSSMVTPSTINEACTSVGVAKYGRPIGLDEKIKVDLIVIGSVAVDPKTGARLGKGEGFAELEYGMLRYMGAIDDSTLVVTSVHDCQLVDDIPIEKLLVHDVPVDIICTPTQVIYTNTAIPKPQGIYWEKLSPEKLGQIRILRELKSRIERETGQKLPSGPSEKLPPTAQRKRRPYRAK</sequence>
<proteinExistence type="predicted"/>
<protein>
    <recommendedName>
        <fullName evidence="1">Methenyltetrahydrofolate synthase domain-containing protein</fullName>
    </recommendedName>
</protein>
<dbReference type="PROSITE" id="PS50102">
    <property type="entry name" value="RRM"/>
    <property type="match status" value="3"/>
</dbReference>
<reference evidence="5 6" key="1">
    <citation type="submission" date="2013-09" db="EMBL/GenBank/DDBJ databases">
        <title>Corchorus capsularis genome sequencing.</title>
        <authorList>
            <person name="Alam M."/>
            <person name="Haque M.S."/>
            <person name="Islam M.S."/>
            <person name="Emdad E.M."/>
            <person name="Islam M.M."/>
            <person name="Ahmed B."/>
            <person name="Halim A."/>
            <person name="Hossen Q.M.M."/>
            <person name="Hossain M.Z."/>
            <person name="Ahmed R."/>
            <person name="Khan M.M."/>
            <person name="Islam R."/>
            <person name="Rashid M.M."/>
            <person name="Khan S.A."/>
            <person name="Rahman M.S."/>
            <person name="Alam M."/>
        </authorList>
    </citation>
    <scope>NUCLEOTIDE SEQUENCE [LARGE SCALE GENOMIC DNA]</scope>
    <source>
        <strain evidence="6">cv. CVL-1</strain>
        <tissue evidence="5">Whole seedling</tissue>
    </source>
</reference>
<feature type="domain" description="RRM" evidence="4">
    <location>
        <begin position="6"/>
        <end position="80"/>
    </location>
</feature>
<dbReference type="InterPro" id="IPR000504">
    <property type="entry name" value="RRM_dom"/>
</dbReference>
<keyword evidence="2" id="KW-0694">RNA-binding</keyword>
<dbReference type="PANTHER" id="PTHR13017">
    <property type="entry name" value="5-FORMYLTETRAHYDROFOLATE CYCLO-LIGASE-RELATED"/>
    <property type="match status" value="1"/>
</dbReference>
<evidence type="ECO:0000259" key="4">
    <source>
        <dbReference type="PROSITE" id="PS50102"/>
    </source>
</evidence>
<dbReference type="STRING" id="210143.A0A1R3G9S6"/>
<feature type="domain" description="RRM" evidence="4">
    <location>
        <begin position="369"/>
        <end position="443"/>
    </location>
</feature>
<feature type="region of interest" description="Disordered" evidence="3">
    <location>
        <begin position="188"/>
        <end position="219"/>
    </location>
</feature>
<dbReference type="FunFam" id="3.40.50.10420:FF:000004">
    <property type="entry name" value="5-formyltetrahydrofolate cyclo-ligase-like protein COG0212"/>
    <property type="match status" value="1"/>
</dbReference>
<keyword evidence="6" id="KW-1185">Reference proteome</keyword>
<evidence type="ECO:0000313" key="5">
    <source>
        <dbReference type="EMBL" id="OMO54858.1"/>
    </source>
</evidence>
<dbReference type="InterPro" id="IPR037171">
    <property type="entry name" value="NagB/RpiA_transferase-like"/>
</dbReference>
<dbReference type="Pfam" id="PF00076">
    <property type="entry name" value="RRM_1"/>
    <property type="match status" value="2"/>
</dbReference>
<dbReference type="Pfam" id="PF11835">
    <property type="entry name" value="RRM_8"/>
    <property type="match status" value="1"/>
</dbReference>
<feature type="compositionally biased region" description="Basic residues" evidence="3">
    <location>
        <begin position="811"/>
        <end position="820"/>
    </location>
</feature>
<dbReference type="GO" id="GO:0005737">
    <property type="term" value="C:cytoplasm"/>
    <property type="evidence" value="ECO:0007669"/>
    <property type="project" value="TreeGrafter"/>
</dbReference>
<name>A0A1R3G9S6_COCAP</name>
<dbReference type="CDD" id="cd12426">
    <property type="entry name" value="RRM4_PTBPH3"/>
    <property type="match status" value="1"/>
</dbReference>
<dbReference type="InterPro" id="IPR002698">
    <property type="entry name" value="FTHF_cligase"/>
</dbReference>
<dbReference type="Pfam" id="PF13893">
    <property type="entry name" value="RRM_5"/>
    <property type="match status" value="1"/>
</dbReference>
<dbReference type="SUPFAM" id="SSF100950">
    <property type="entry name" value="NagB/RpiA/CoA transferase-like"/>
    <property type="match status" value="1"/>
</dbReference>
<feature type="compositionally biased region" description="Polar residues" evidence="3">
    <location>
        <begin position="193"/>
        <end position="210"/>
    </location>
</feature>
<evidence type="ECO:0000256" key="2">
    <source>
        <dbReference type="PROSITE-ProRule" id="PRU00176"/>
    </source>
</evidence>
<gene>
    <name evidence="5" type="ORF">CCACVL1_27518</name>
</gene>
<dbReference type="Pfam" id="PF01812">
    <property type="entry name" value="5-FTHF_cyc-lig"/>
    <property type="match status" value="1"/>
</dbReference>
<dbReference type="InterPro" id="IPR034795">
    <property type="entry name" value="PTBPH3_RRM1"/>
</dbReference>
<comment type="caution">
    <text evidence="5">The sequence shown here is derived from an EMBL/GenBank/DDBJ whole genome shotgun (WGS) entry which is preliminary data.</text>
</comment>
<dbReference type="AlphaFoldDB" id="A0A1R3G9S6"/>
<dbReference type="PANTHER" id="PTHR13017:SF0">
    <property type="entry name" value="METHENYLTETRAHYDROFOLATE SYNTHASE DOMAIN-CONTAINING PROTEIN"/>
    <property type="match status" value="1"/>
</dbReference>
<dbReference type="InterPro" id="IPR034797">
    <property type="entry name" value="PTBPH3_RRM3"/>
</dbReference>
<evidence type="ECO:0000256" key="1">
    <source>
        <dbReference type="ARBA" id="ARBA00015518"/>
    </source>
</evidence>
<dbReference type="InterPro" id="IPR024185">
    <property type="entry name" value="FTHF_cligase-like_sf"/>
</dbReference>
<dbReference type="OrthoDB" id="296632at2759"/>
<dbReference type="EMBL" id="AWWV01014859">
    <property type="protein sequence ID" value="OMO54858.1"/>
    <property type="molecule type" value="Genomic_DNA"/>
</dbReference>
<dbReference type="SMART" id="SM00360">
    <property type="entry name" value="RRM"/>
    <property type="match status" value="3"/>
</dbReference>
<dbReference type="SUPFAM" id="SSF54928">
    <property type="entry name" value="RNA-binding domain, RBD"/>
    <property type="match status" value="4"/>
</dbReference>